<dbReference type="Proteomes" id="UP001403094">
    <property type="component" value="Unassembled WGS sequence"/>
</dbReference>
<protein>
    <submittedName>
        <fullName evidence="2">Uncharacterized protein</fullName>
    </submittedName>
</protein>
<evidence type="ECO:0000256" key="1">
    <source>
        <dbReference type="SAM" id="MobiDB-lite"/>
    </source>
</evidence>
<evidence type="ECO:0000313" key="3">
    <source>
        <dbReference type="Proteomes" id="UP001403094"/>
    </source>
</evidence>
<name>A0ABN2URM6_9ACTN</name>
<organism evidence="2 3">
    <name type="scientific">Streptomyces cheonanensis</name>
    <dbReference type="NCBI Taxonomy" id="312720"/>
    <lineage>
        <taxon>Bacteria</taxon>
        <taxon>Bacillati</taxon>
        <taxon>Actinomycetota</taxon>
        <taxon>Actinomycetes</taxon>
        <taxon>Kitasatosporales</taxon>
        <taxon>Streptomycetaceae</taxon>
        <taxon>Streptomyces</taxon>
    </lineage>
</organism>
<feature type="compositionally biased region" description="Basic and acidic residues" evidence="1">
    <location>
        <begin position="12"/>
        <end position="35"/>
    </location>
</feature>
<reference evidence="2 3" key="1">
    <citation type="journal article" date="2019" name="Int. J. Syst. Evol. Microbiol.">
        <title>The Global Catalogue of Microorganisms (GCM) 10K type strain sequencing project: providing services to taxonomists for standard genome sequencing and annotation.</title>
        <authorList>
            <consortium name="The Broad Institute Genomics Platform"/>
            <consortium name="The Broad Institute Genome Sequencing Center for Infectious Disease"/>
            <person name="Wu L."/>
            <person name="Ma J."/>
        </authorList>
    </citation>
    <scope>NUCLEOTIDE SEQUENCE [LARGE SCALE GENOMIC DNA]</scope>
    <source>
        <strain evidence="2 3">JCM 14549</strain>
    </source>
</reference>
<evidence type="ECO:0000313" key="2">
    <source>
        <dbReference type="EMBL" id="GAA2041683.1"/>
    </source>
</evidence>
<sequence>MRTDEDGPEQVRAGDERGAPDRPDPGAERRGRPERMTTGPFRARNGPFLSGQDRSGVSKLAK</sequence>
<accession>A0ABN2URM6</accession>
<gene>
    <name evidence="2" type="ORF">GCM10009757_04290</name>
</gene>
<proteinExistence type="predicted"/>
<feature type="region of interest" description="Disordered" evidence="1">
    <location>
        <begin position="1"/>
        <end position="62"/>
    </location>
</feature>
<keyword evidence="3" id="KW-1185">Reference proteome</keyword>
<comment type="caution">
    <text evidence="2">The sequence shown here is derived from an EMBL/GenBank/DDBJ whole genome shotgun (WGS) entry which is preliminary data.</text>
</comment>
<dbReference type="EMBL" id="BAAANQ010000001">
    <property type="protein sequence ID" value="GAA2041683.1"/>
    <property type="molecule type" value="Genomic_DNA"/>
</dbReference>